<keyword evidence="1" id="KW-0812">Transmembrane</keyword>
<organism evidence="2 3">
    <name type="scientific">Caenorhabditis auriculariae</name>
    <dbReference type="NCBI Taxonomy" id="2777116"/>
    <lineage>
        <taxon>Eukaryota</taxon>
        <taxon>Metazoa</taxon>
        <taxon>Ecdysozoa</taxon>
        <taxon>Nematoda</taxon>
        <taxon>Chromadorea</taxon>
        <taxon>Rhabditida</taxon>
        <taxon>Rhabditina</taxon>
        <taxon>Rhabditomorpha</taxon>
        <taxon>Rhabditoidea</taxon>
        <taxon>Rhabditidae</taxon>
        <taxon>Peloderinae</taxon>
        <taxon>Caenorhabditis</taxon>
    </lineage>
</organism>
<feature type="transmembrane region" description="Helical" evidence="1">
    <location>
        <begin position="147"/>
        <end position="165"/>
    </location>
</feature>
<evidence type="ECO:0000313" key="2">
    <source>
        <dbReference type="EMBL" id="CAD6186203.1"/>
    </source>
</evidence>
<evidence type="ECO:0000256" key="1">
    <source>
        <dbReference type="SAM" id="Phobius"/>
    </source>
</evidence>
<name>A0A8S1GU74_9PELO</name>
<protein>
    <submittedName>
        <fullName evidence="2">Uncharacterized protein</fullName>
    </submittedName>
</protein>
<keyword evidence="1" id="KW-0472">Membrane</keyword>
<dbReference type="AlphaFoldDB" id="A0A8S1GU74"/>
<dbReference type="EMBL" id="CAJGYM010000004">
    <property type="protein sequence ID" value="CAD6186203.1"/>
    <property type="molecule type" value="Genomic_DNA"/>
</dbReference>
<proteinExistence type="predicted"/>
<feature type="transmembrane region" description="Helical" evidence="1">
    <location>
        <begin position="177"/>
        <end position="198"/>
    </location>
</feature>
<keyword evidence="1" id="KW-1133">Transmembrane helix</keyword>
<keyword evidence="3" id="KW-1185">Reference proteome</keyword>
<gene>
    <name evidence="2" type="ORF">CAUJ_LOCUS2122</name>
</gene>
<accession>A0A8S1GU74</accession>
<feature type="transmembrane region" description="Helical" evidence="1">
    <location>
        <begin position="104"/>
        <end position="127"/>
    </location>
</feature>
<reference evidence="2" key="1">
    <citation type="submission" date="2020-10" db="EMBL/GenBank/DDBJ databases">
        <authorList>
            <person name="Kikuchi T."/>
        </authorList>
    </citation>
    <scope>NUCLEOTIDE SEQUENCE</scope>
    <source>
        <strain evidence="2">NKZ352</strain>
    </source>
</reference>
<comment type="caution">
    <text evidence="2">The sequence shown here is derived from an EMBL/GenBank/DDBJ whole genome shotgun (WGS) entry which is preliminary data.</text>
</comment>
<dbReference type="Proteomes" id="UP000835052">
    <property type="component" value="Unassembled WGS sequence"/>
</dbReference>
<evidence type="ECO:0000313" key="3">
    <source>
        <dbReference type="Proteomes" id="UP000835052"/>
    </source>
</evidence>
<feature type="transmembrane region" description="Helical" evidence="1">
    <location>
        <begin position="218"/>
        <end position="240"/>
    </location>
</feature>
<sequence>MVLSKPTTLTKVALHPESNFRCTRSSTNFNYHSAIFPLLLAAVAADYRRIAIGLRARFLFSSAGALKDHIRPHITFSTDICGSFHNRIWNQETLMNCEIEWHSALLLTIEVFYCFADFLGVFAVLIIDRRYLPSDRYSCLSFQVVHASIFEISLGFVFHIFLSCYQELTQANRIISFVCYVLLTNFMYALLVCLPLFILFLNENIFRIPMILGTEPQVYLFVAKCSHVLFYTSKYVVFYINYKQAKLHRVHTEEITTRNVSDTKF</sequence>